<reference evidence="1" key="2">
    <citation type="submission" date="2021-02" db="EMBL/GenBank/DDBJ databases">
        <authorList>
            <person name="Kimball J.A."/>
            <person name="Haas M.W."/>
            <person name="Macchietto M."/>
            <person name="Kono T."/>
            <person name="Duquette J."/>
            <person name="Shao M."/>
        </authorList>
    </citation>
    <scope>NUCLEOTIDE SEQUENCE</scope>
    <source>
        <tissue evidence="1">Fresh leaf tissue</tissue>
    </source>
</reference>
<reference evidence="1" key="1">
    <citation type="journal article" date="2021" name="bioRxiv">
        <title>Whole Genome Assembly and Annotation of Northern Wild Rice, Zizania palustris L., Supports a Whole Genome Duplication in the Zizania Genus.</title>
        <authorList>
            <person name="Haas M."/>
            <person name="Kono T."/>
            <person name="Macchietto M."/>
            <person name="Millas R."/>
            <person name="McGilp L."/>
            <person name="Shao M."/>
            <person name="Duquette J."/>
            <person name="Hirsch C.N."/>
            <person name="Kimball J."/>
        </authorList>
    </citation>
    <scope>NUCLEOTIDE SEQUENCE</scope>
    <source>
        <tissue evidence="1">Fresh leaf tissue</tissue>
    </source>
</reference>
<sequence length="78" mass="8731">MKVSRKEDWSWELSNHLCRYNSIPDTETKGCTGPLFPVWRGIVPGPEELSIKPGRSPVWQLCAMSTNGGISLIVWSVT</sequence>
<evidence type="ECO:0000313" key="1">
    <source>
        <dbReference type="EMBL" id="KAG8091834.1"/>
    </source>
</evidence>
<name>A0A8J5WPT9_ZIZPA</name>
<dbReference type="EMBL" id="JAAALK010000080">
    <property type="protein sequence ID" value="KAG8091834.1"/>
    <property type="molecule type" value="Genomic_DNA"/>
</dbReference>
<proteinExistence type="predicted"/>
<dbReference type="AlphaFoldDB" id="A0A8J5WPT9"/>
<comment type="caution">
    <text evidence="1">The sequence shown here is derived from an EMBL/GenBank/DDBJ whole genome shotgun (WGS) entry which is preliminary data.</text>
</comment>
<dbReference type="Proteomes" id="UP000729402">
    <property type="component" value="Unassembled WGS sequence"/>
</dbReference>
<protein>
    <submittedName>
        <fullName evidence="1">Uncharacterized protein</fullName>
    </submittedName>
</protein>
<gene>
    <name evidence="1" type="ORF">GUJ93_ZPchr0012g18944</name>
</gene>
<organism evidence="1 2">
    <name type="scientific">Zizania palustris</name>
    <name type="common">Northern wild rice</name>
    <dbReference type="NCBI Taxonomy" id="103762"/>
    <lineage>
        <taxon>Eukaryota</taxon>
        <taxon>Viridiplantae</taxon>
        <taxon>Streptophyta</taxon>
        <taxon>Embryophyta</taxon>
        <taxon>Tracheophyta</taxon>
        <taxon>Spermatophyta</taxon>
        <taxon>Magnoliopsida</taxon>
        <taxon>Liliopsida</taxon>
        <taxon>Poales</taxon>
        <taxon>Poaceae</taxon>
        <taxon>BOP clade</taxon>
        <taxon>Oryzoideae</taxon>
        <taxon>Oryzeae</taxon>
        <taxon>Zizaniinae</taxon>
        <taxon>Zizania</taxon>
    </lineage>
</organism>
<evidence type="ECO:0000313" key="2">
    <source>
        <dbReference type="Proteomes" id="UP000729402"/>
    </source>
</evidence>
<dbReference type="OrthoDB" id="3219396at2759"/>
<accession>A0A8J5WPT9</accession>
<dbReference type="PANTHER" id="PTHR48218:SF3">
    <property type="entry name" value="OS07G0170800 PROTEIN"/>
    <property type="match status" value="1"/>
</dbReference>
<dbReference type="PANTHER" id="PTHR48218">
    <property type="entry name" value="F-BOX DOMAIN CONTAINING PROTEIN"/>
    <property type="match status" value="1"/>
</dbReference>
<keyword evidence="2" id="KW-1185">Reference proteome</keyword>